<dbReference type="AlphaFoldDB" id="A0A9E7KW90"/>
<dbReference type="InterPro" id="IPR001611">
    <property type="entry name" value="Leu-rich_rpt"/>
</dbReference>
<dbReference type="Proteomes" id="UP001055439">
    <property type="component" value="Chromosome 8"/>
</dbReference>
<evidence type="ECO:0000256" key="5">
    <source>
        <dbReference type="ARBA" id="ARBA00023136"/>
    </source>
</evidence>
<evidence type="ECO:0000313" key="7">
    <source>
        <dbReference type="EMBL" id="URE29405.1"/>
    </source>
</evidence>
<dbReference type="PANTHER" id="PTHR48063:SF112">
    <property type="entry name" value="RECEPTOR LIKE PROTEIN 30-LIKE"/>
    <property type="match status" value="1"/>
</dbReference>
<proteinExistence type="predicted"/>
<evidence type="ECO:0000256" key="4">
    <source>
        <dbReference type="ARBA" id="ARBA00022989"/>
    </source>
</evidence>
<dbReference type="GO" id="GO:0016301">
    <property type="term" value="F:kinase activity"/>
    <property type="evidence" value="ECO:0007669"/>
    <property type="project" value="UniProtKB-KW"/>
</dbReference>
<dbReference type="Pfam" id="PF00560">
    <property type="entry name" value="LRR_1"/>
    <property type="match status" value="1"/>
</dbReference>
<dbReference type="PANTHER" id="PTHR48063">
    <property type="entry name" value="LRR RECEPTOR-LIKE KINASE"/>
    <property type="match status" value="1"/>
</dbReference>
<organism evidence="7 8">
    <name type="scientific">Musa troglodytarum</name>
    <name type="common">fe'i banana</name>
    <dbReference type="NCBI Taxonomy" id="320322"/>
    <lineage>
        <taxon>Eukaryota</taxon>
        <taxon>Viridiplantae</taxon>
        <taxon>Streptophyta</taxon>
        <taxon>Embryophyta</taxon>
        <taxon>Tracheophyta</taxon>
        <taxon>Spermatophyta</taxon>
        <taxon>Magnoliopsida</taxon>
        <taxon>Liliopsida</taxon>
        <taxon>Zingiberales</taxon>
        <taxon>Musaceae</taxon>
        <taxon>Musa</taxon>
    </lineage>
</organism>
<dbReference type="SUPFAM" id="SSF52058">
    <property type="entry name" value="L domain-like"/>
    <property type="match status" value="1"/>
</dbReference>
<dbReference type="GO" id="GO:0016020">
    <property type="term" value="C:membrane"/>
    <property type="evidence" value="ECO:0007669"/>
    <property type="project" value="UniProtKB-SubCell"/>
</dbReference>
<accession>A0A9E7KW90</accession>
<keyword evidence="4" id="KW-1133">Transmembrane helix</keyword>
<evidence type="ECO:0000256" key="6">
    <source>
        <dbReference type="ARBA" id="ARBA00023180"/>
    </source>
</evidence>
<keyword evidence="7" id="KW-0675">Receptor</keyword>
<name>A0A9E7KW90_9LILI</name>
<keyword evidence="7" id="KW-0418">Kinase</keyword>
<evidence type="ECO:0000256" key="3">
    <source>
        <dbReference type="ARBA" id="ARBA00022729"/>
    </source>
</evidence>
<keyword evidence="7" id="KW-0808">Transferase</keyword>
<evidence type="ECO:0000256" key="2">
    <source>
        <dbReference type="ARBA" id="ARBA00022692"/>
    </source>
</evidence>
<protein>
    <submittedName>
        <fullName evidence="7">LRR receptor-like serine threonine-protein kinase</fullName>
    </submittedName>
</protein>
<dbReference type="Gene3D" id="3.80.10.10">
    <property type="entry name" value="Ribonuclease Inhibitor"/>
    <property type="match status" value="1"/>
</dbReference>
<dbReference type="InterPro" id="IPR032675">
    <property type="entry name" value="LRR_dom_sf"/>
</dbReference>
<evidence type="ECO:0000313" key="8">
    <source>
        <dbReference type="Proteomes" id="UP001055439"/>
    </source>
</evidence>
<gene>
    <name evidence="7" type="ORF">MUK42_13281</name>
</gene>
<sequence>MESLQVWLMVCRNCTGGAALSYLSTEGNKFNGIIPSNLGQLSGMYRLDLSSNSPEGDITEARFSQLTDLEHLDISYNSFNVIIPDNWLPPFDASFIDMSFCHTGTKFPTWIRTQTYLRSLQACGVGLAGKVPAWSSDMSTGHDGLLIHVHEVPWSDGAVIDLITITEEAIADGVASIQAVEDLIERLQPAAELHHPSPQDRVLSLHGKKVLCGETQGCQDLAVLLPQLAYLCREIIQMLLLAHP</sequence>
<reference evidence="7" key="1">
    <citation type="submission" date="2022-05" db="EMBL/GenBank/DDBJ databases">
        <title>The Musa troglodytarum L. genome provides insights into the mechanism of non-climacteric behaviour and enrichment of carotenoids.</title>
        <authorList>
            <person name="Wang J."/>
        </authorList>
    </citation>
    <scope>NUCLEOTIDE SEQUENCE</scope>
    <source>
        <tissue evidence="7">Leaf</tissue>
    </source>
</reference>
<dbReference type="InterPro" id="IPR046956">
    <property type="entry name" value="RLP23-like"/>
</dbReference>
<keyword evidence="3" id="KW-0732">Signal</keyword>
<keyword evidence="2" id="KW-0812">Transmembrane</keyword>
<keyword evidence="6" id="KW-0325">Glycoprotein</keyword>
<comment type="subcellular location">
    <subcellularLocation>
        <location evidence="1">Membrane</location>
        <topology evidence="1">Single-pass type I membrane protein</topology>
    </subcellularLocation>
</comment>
<evidence type="ECO:0000256" key="1">
    <source>
        <dbReference type="ARBA" id="ARBA00004479"/>
    </source>
</evidence>
<dbReference type="EMBL" id="CP097510">
    <property type="protein sequence ID" value="URE29405.1"/>
    <property type="molecule type" value="Genomic_DNA"/>
</dbReference>
<keyword evidence="5" id="KW-0472">Membrane</keyword>
<keyword evidence="8" id="KW-1185">Reference proteome</keyword>